<evidence type="ECO:0000313" key="2">
    <source>
        <dbReference type="Proteomes" id="UP001432360"/>
    </source>
</evidence>
<proteinExistence type="predicted"/>
<protein>
    <submittedName>
        <fullName evidence="1">TrpE operon leader peptide TrpLE</fullName>
    </submittedName>
</protein>
<dbReference type="NCBIfam" id="NF038137">
    <property type="entry name" value="leader_TrpLE_al"/>
    <property type="match status" value="1"/>
</dbReference>
<sequence>MIDARNISIWWWAR</sequence>
<evidence type="ECO:0000313" key="1">
    <source>
        <dbReference type="EMBL" id="WVT05892.1"/>
    </source>
</evidence>
<organism evidence="1 2">
    <name type="scientific">Sinorhizobium chiapasense</name>
    <dbReference type="NCBI Taxonomy" id="501572"/>
    <lineage>
        <taxon>Bacteria</taxon>
        <taxon>Pseudomonadati</taxon>
        <taxon>Pseudomonadota</taxon>
        <taxon>Alphaproteobacteria</taxon>
        <taxon>Hyphomicrobiales</taxon>
        <taxon>Rhizobiaceae</taxon>
        <taxon>Sinorhizobium/Ensifer group</taxon>
        <taxon>Sinorhizobium</taxon>
    </lineage>
</organism>
<reference evidence="1" key="1">
    <citation type="submission" date="2023-08" db="EMBL/GenBank/DDBJ databases">
        <title>Complete genome sequence of Sinorhizobium chiapanecum ITTG S70 isolated from Acaciella angustissima nodules in Chiapas-Mexico.</title>
        <authorList>
            <person name="Rincon-Rosales R."/>
            <person name="Rogel M.A."/>
            <person name="Rincon-Medina C.I."/>
            <person name="Guerrero G."/>
            <person name="Manzano-Gomez L.A."/>
            <person name="Lopez-Lopez A."/>
            <person name="Rincon Molina F.A."/>
            <person name="Martinez-Romero E."/>
        </authorList>
    </citation>
    <scope>NUCLEOTIDE SEQUENCE</scope>
    <source>
        <strain evidence="1">ITTG S70</strain>
    </source>
</reference>
<dbReference type="RefSeq" id="WP_180941519.1">
    <property type="nucleotide sequence ID" value="NZ_CP133148.1"/>
</dbReference>
<dbReference type="Proteomes" id="UP001432360">
    <property type="component" value="Chromosome"/>
</dbReference>
<accession>A0ABZ2BI84</accession>
<dbReference type="EMBL" id="CP133148">
    <property type="protein sequence ID" value="WVT05892.1"/>
    <property type="molecule type" value="Genomic_DNA"/>
</dbReference>
<name>A0ABZ2BI84_9HYPH</name>
<gene>
    <name evidence="1" type="primary">trpLE</name>
    <name evidence="1" type="ORF">RB548_13575</name>
</gene>
<keyword evidence="2" id="KW-1185">Reference proteome</keyword>